<dbReference type="InParanoid" id="A0A0N1PHQ3"/>
<evidence type="ECO:0000256" key="3">
    <source>
        <dbReference type="ARBA" id="ARBA00022692"/>
    </source>
</evidence>
<protein>
    <submittedName>
        <fullName evidence="7">Transmembrane protein 50B</fullName>
    </submittedName>
</protein>
<dbReference type="GO" id="GO:0016020">
    <property type="term" value="C:membrane"/>
    <property type="evidence" value="ECO:0007669"/>
    <property type="project" value="UniProtKB-SubCell"/>
</dbReference>
<keyword evidence="5 6" id="KW-0472">Membrane</keyword>
<comment type="subcellular location">
    <subcellularLocation>
        <location evidence="1">Membrane</location>
        <topology evidence="1">Multi-pass membrane protein</topology>
    </subcellularLocation>
</comment>
<dbReference type="EMBL" id="KQ460678">
    <property type="protein sequence ID" value="KPJ12920.1"/>
    <property type="molecule type" value="Genomic_DNA"/>
</dbReference>
<reference evidence="7 8" key="1">
    <citation type="journal article" date="2015" name="Nat. Commun.">
        <title>Outbred genome sequencing and CRISPR/Cas9 gene editing in butterflies.</title>
        <authorList>
            <person name="Li X."/>
            <person name="Fan D."/>
            <person name="Zhang W."/>
            <person name="Liu G."/>
            <person name="Zhang L."/>
            <person name="Zhao L."/>
            <person name="Fang X."/>
            <person name="Chen L."/>
            <person name="Dong Y."/>
            <person name="Chen Y."/>
            <person name="Ding Y."/>
            <person name="Zhao R."/>
            <person name="Feng M."/>
            <person name="Zhu Y."/>
            <person name="Feng Y."/>
            <person name="Jiang X."/>
            <person name="Zhu D."/>
            <person name="Xiang H."/>
            <person name="Feng X."/>
            <person name="Li S."/>
            <person name="Wang J."/>
            <person name="Zhang G."/>
            <person name="Kronforst M.R."/>
            <person name="Wang W."/>
        </authorList>
    </citation>
    <scope>NUCLEOTIDE SEQUENCE [LARGE SCALE GENOMIC DNA]</scope>
    <source>
        <strain evidence="7">Ya'a_city_454_Pm</strain>
        <tissue evidence="7">Whole body</tissue>
    </source>
</reference>
<accession>A0A0N1PHQ3</accession>
<evidence type="ECO:0000256" key="6">
    <source>
        <dbReference type="SAM" id="Phobius"/>
    </source>
</evidence>
<evidence type="ECO:0000256" key="5">
    <source>
        <dbReference type="ARBA" id="ARBA00023136"/>
    </source>
</evidence>
<proteinExistence type="inferred from homology"/>
<evidence type="ECO:0000256" key="4">
    <source>
        <dbReference type="ARBA" id="ARBA00022989"/>
    </source>
</evidence>
<sequence>MSCFENVNLPNCVWFDGDDKRNTVASILAGVFYFAGWWFIIDAASVYPGDLPNASYVCGVMATLSLVMVNSVSNAQVRGDTYSGGCMGPRGARIWLFMGTHHLPTSQSHQSVQLFRRLPVTNTLAVRHTNINFQFVYRF</sequence>
<dbReference type="STRING" id="76193.A0A0N1PHQ3"/>
<organism evidence="7 8">
    <name type="scientific">Papilio machaon</name>
    <name type="common">Old World swallowtail butterfly</name>
    <dbReference type="NCBI Taxonomy" id="76193"/>
    <lineage>
        <taxon>Eukaryota</taxon>
        <taxon>Metazoa</taxon>
        <taxon>Ecdysozoa</taxon>
        <taxon>Arthropoda</taxon>
        <taxon>Hexapoda</taxon>
        <taxon>Insecta</taxon>
        <taxon>Pterygota</taxon>
        <taxon>Neoptera</taxon>
        <taxon>Endopterygota</taxon>
        <taxon>Lepidoptera</taxon>
        <taxon>Glossata</taxon>
        <taxon>Ditrysia</taxon>
        <taxon>Papilionoidea</taxon>
        <taxon>Papilionidae</taxon>
        <taxon>Papilioninae</taxon>
        <taxon>Papilio</taxon>
    </lineage>
</organism>
<evidence type="ECO:0000313" key="7">
    <source>
        <dbReference type="EMBL" id="KPJ12920.1"/>
    </source>
</evidence>
<comment type="similarity">
    <text evidence="2">Belongs to the UPF0220 family.</text>
</comment>
<evidence type="ECO:0000256" key="1">
    <source>
        <dbReference type="ARBA" id="ARBA00004141"/>
    </source>
</evidence>
<evidence type="ECO:0000313" key="8">
    <source>
        <dbReference type="Proteomes" id="UP000053240"/>
    </source>
</evidence>
<name>A0A0N1PHQ3_PAPMA</name>
<feature type="transmembrane region" description="Helical" evidence="6">
    <location>
        <begin position="53"/>
        <end position="72"/>
    </location>
</feature>
<keyword evidence="3 6" id="KW-0812">Transmembrane</keyword>
<keyword evidence="8" id="KW-1185">Reference proteome</keyword>
<feature type="transmembrane region" description="Helical" evidence="6">
    <location>
        <begin position="24"/>
        <end position="41"/>
    </location>
</feature>
<gene>
    <name evidence="7" type="ORF">RR48_00863</name>
</gene>
<dbReference type="Pfam" id="PF05255">
    <property type="entry name" value="UPF0220"/>
    <property type="match status" value="1"/>
</dbReference>
<dbReference type="Proteomes" id="UP000053240">
    <property type="component" value="Unassembled WGS sequence"/>
</dbReference>
<dbReference type="InterPro" id="IPR007919">
    <property type="entry name" value="UPF0220"/>
</dbReference>
<dbReference type="FunCoup" id="A0A0N1PHQ3">
    <property type="interactions" value="911"/>
</dbReference>
<dbReference type="AlphaFoldDB" id="A0A0N1PHQ3"/>
<keyword evidence="4 6" id="KW-1133">Transmembrane helix</keyword>
<evidence type="ECO:0000256" key="2">
    <source>
        <dbReference type="ARBA" id="ARBA00005335"/>
    </source>
</evidence>
<dbReference type="PANTHER" id="PTHR13180">
    <property type="entry name" value="SMALL MEMBRANE PROTEIN-RELATED"/>
    <property type="match status" value="1"/>
</dbReference>